<dbReference type="EMBL" id="CP002727">
    <property type="protein sequence ID" value="AEF24399.1"/>
    <property type="molecule type" value="Genomic_DNA"/>
</dbReference>
<evidence type="ECO:0000313" key="3">
    <source>
        <dbReference type="EMBL" id="AEF24399.1"/>
    </source>
</evidence>
<feature type="region of interest" description="Disordered" evidence="1">
    <location>
        <begin position="50"/>
        <end position="69"/>
    </location>
</feature>
<feature type="signal peptide" evidence="2">
    <location>
        <begin position="1"/>
        <end position="21"/>
    </location>
</feature>
<name>F6AB41_PSEF1</name>
<proteinExistence type="predicted"/>
<evidence type="ECO:0008006" key="5">
    <source>
        <dbReference type="Google" id="ProtNLM"/>
    </source>
</evidence>
<accession>F6AB41</accession>
<sequence>MKGSIIGCAVLAAALPALCLAADEGDGRGLVGNDVQTQTAHWLRLQREGQLASPHPQVSTPAERELASQRWLDSHKHPIPPFFAQDAGGELGE</sequence>
<gene>
    <name evidence="3" type="ordered locus">Psefu_4447</name>
</gene>
<dbReference type="KEGG" id="pfv:Psefu_4447"/>
<evidence type="ECO:0000256" key="2">
    <source>
        <dbReference type="SAM" id="SignalP"/>
    </source>
</evidence>
<dbReference type="InterPro" id="IPR022053">
    <property type="entry name" value="DUF3613"/>
</dbReference>
<keyword evidence="2" id="KW-0732">Signal</keyword>
<dbReference type="AlphaFoldDB" id="F6AB41"/>
<dbReference type="RefSeq" id="WP_013793521.1">
    <property type="nucleotide sequence ID" value="NC_015556.1"/>
</dbReference>
<dbReference type="OrthoDB" id="7068897at2"/>
<evidence type="ECO:0000313" key="4">
    <source>
        <dbReference type="Proteomes" id="UP000000686"/>
    </source>
</evidence>
<keyword evidence="4" id="KW-1185">Reference proteome</keyword>
<evidence type="ECO:0000256" key="1">
    <source>
        <dbReference type="SAM" id="MobiDB-lite"/>
    </source>
</evidence>
<protein>
    <recommendedName>
        <fullName evidence="5">DUF3613 domain-containing protein</fullName>
    </recommendedName>
</protein>
<dbReference type="STRING" id="743720.Psefu_4447"/>
<reference evidence="3 4" key="1">
    <citation type="submission" date="2011-04" db="EMBL/GenBank/DDBJ databases">
        <title>Complete sequence of Pseudomonas fulva 12-X.</title>
        <authorList>
            <consortium name="US DOE Joint Genome Institute"/>
            <person name="Lucas S."/>
            <person name="Han J."/>
            <person name="Lapidus A."/>
            <person name="Cheng J.-F."/>
            <person name="Goodwin L."/>
            <person name="Pitluck S."/>
            <person name="Peters L."/>
            <person name="Mikhailova N."/>
            <person name="Pagani I."/>
            <person name="Davenport K."/>
            <person name="Han C."/>
            <person name="Tapia R."/>
            <person name="Land M."/>
            <person name="Hauser L."/>
            <person name="Kyrpides N."/>
            <person name="Ivanova N."/>
            <person name="Pagani I."/>
            <person name="Lcollab F.I."/>
            <person name="Woyke T."/>
        </authorList>
    </citation>
    <scope>NUCLEOTIDE SEQUENCE [LARGE SCALE GENOMIC DNA]</scope>
    <source>
        <strain evidence="4">12-X</strain>
    </source>
</reference>
<dbReference type="Proteomes" id="UP000000686">
    <property type="component" value="Chromosome"/>
</dbReference>
<organism evidence="3 4">
    <name type="scientific">Pseudomonas fulva (strain 12-X)</name>
    <dbReference type="NCBI Taxonomy" id="743720"/>
    <lineage>
        <taxon>Bacteria</taxon>
        <taxon>Pseudomonadati</taxon>
        <taxon>Pseudomonadota</taxon>
        <taxon>Gammaproteobacteria</taxon>
        <taxon>Pseudomonadales</taxon>
        <taxon>Pseudomonadaceae</taxon>
        <taxon>Pseudomonas</taxon>
    </lineage>
</organism>
<feature type="chain" id="PRO_5003337215" description="DUF3613 domain-containing protein" evidence="2">
    <location>
        <begin position="22"/>
        <end position="93"/>
    </location>
</feature>
<dbReference type="Pfam" id="PF12266">
    <property type="entry name" value="DUF3613"/>
    <property type="match status" value="1"/>
</dbReference>
<dbReference type="eggNOG" id="ENOG50339NA">
    <property type="taxonomic scope" value="Bacteria"/>
</dbReference>
<dbReference type="HOGENOM" id="CLU_185284_0_0_6"/>